<reference evidence="4 5" key="1">
    <citation type="journal article" date="2023" name="Hortic Res">
        <title>The complete reference genome for grapevine (Vitis vinifera L.) genetics and breeding.</title>
        <authorList>
            <person name="Shi X."/>
            <person name="Cao S."/>
            <person name="Wang X."/>
            <person name="Huang S."/>
            <person name="Wang Y."/>
            <person name="Liu Z."/>
            <person name="Liu W."/>
            <person name="Leng X."/>
            <person name="Peng Y."/>
            <person name="Wang N."/>
            <person name="Wang Y."/>
            <person name="Ma Z."/>
            <person name="Xu X."/>
            <person name="Zhang F."/>
            <person name="Xue H."/>
            <person name="Zhong H."/>
            <person name="Wang Y."/>
            <person name="Zhang K."/>
            <person name="Velt A."/>
            <person name="Avia K."/>
            <person name="Holtgrawe D."/>
            <person name="Grimplet J."/>
            <person name="Matus J.T."/>
            <person name="Ware D."/>
            <person name="Wu X."/>
            <person name="Wang H."/>
            <person name="Liu C."/>
            <person name="Fang Y."/>
            <person name="Rustenholz C."/>
            <person name="Cheng Z."/>
            <person name="Xiao H."/>
            <person name="Zhou Y."/>
        </authorList>
    </citation>
    <scope>NUCLEOTIDE SEQUENCE [LARGE SCALE GENOMIC DNA]</scope>
    <source>
        <strain evidence="5">cv. Pinot noir / PN40024</strain>
        <tissue evidence="4">Leaf</tissue>
    </source>
</reference>
<organism evidence="4 5">
    <name type="scientific">Vitis vinifera</name>
    <name type="common">Grape</name>
    <dbReference type="NCBI Taxonomy" id="29760"/>
    <lineage>
        <taxon>Eukaryota</taxon>
        <taxon>Viridiplantae</taxon>
        <taxon>Streptophyta</taxon>
        <taxon>Embryophyta</taxon>
        <taxon>Tracheophyta</taxon>
        <taxon>Spermatophyta</taxon>
        <taxon>Magnoliopsida</taxon>
        <taxon>eudicotyledons</taxon>
        <taxon>Gunneridae</taxon>
        <taxon>Pentapetalae</taxon>
        <taxon>rosids</taxon>
        <taxon>Vitales</taxon>
        <taxon>Vitaceae</taxon>
        <taxon>Viteae</taxon>
        <taxon>Vitis</taxon>
    </lineage>
</organism>
<name>A0ABY9BQR4_VITVI</name>
<evidence type="ECO:0000259" key="3">
    <source>
        <dbReference type="PROSITE" id="PS50011"/>
    </source>
</evidence>
<evidence type="ECO:0000313" key="5">
    <source>
        <dbReference type="Proteomes" id="UP001227230"/>
    </source>
</evidence>
<keyword evidence="1" id="KW-0067">ATP-binding</keyword>
<dbReference type="InterPro" id="IPR011009">
    <property type="entry name" value="Kinase-like_dom_sf"/>
</dbReference>
<dbReference type="Pfam" id="PF00069">
    <property type="entry name" value="Pkinase"/>
    <property type="match status" value="1"/>
</dbReference>
<keyword evidence="2" id="KW-0472">Membrane</keyword>
<keyword evidence="5" id="KW-1185">Reference proteome</keyword>
<dbReference type="PANTHER" id="PTHR48010:SF96">
    <property type="entry name" value="OS05G0595800 PROTEIN"/>
    <property type="match status" value="1"/>
</dbReference>
<accession>A0ABY9BQR4</accession>
<dbReference type="EMBL" id="CP126651">
    <property type="protein sequence ID" value="WJZ84834.1"/>
    <property type="molecule type" value="Genomic_DNA"/>
</dbReference>
<evidence type="ECO:0000256" key="2">
    <source>
        <dbReference type="SAM" id="Phobius"/>
    </source>
</evidence>
<gene>
    <name evidence="4" type="ORF">VitviT2T_004414</name>
</gene>
<dbReference type="InterPro" id="IPR000719">
    <property type="entry name" value="Prot_kinase_dom"/>
</dbReference>
<feature type="domain" description="Protein kinase" evidence="3">
    <location>
        <begin position="104"/>
        <end position="181"/>
    </location>
</feature>
<dbReference type="PROSITE" id="PS00107">
    <property type="entry name" value="PROTEIN_KINASE_ATP"/>
    <property type="match status" value="1"/>
</dbReference>
<dbReference type="SUPFAM" id="SSF56112">
    <property type="entry name" value="Protein kinase-like (PK-like)"/>
    <property type="match status" value="1"/>
</dbReference>
<dbReference type="Gene3D" id="3.30.200.20">
    <property type="entry name" value="Phosphorylase Kinase, domain 1"/>
    <property type="match status" value="1"/>
</dbReference>
<feature type="transmembrane region" description="Helical" evidence="2">
    <location>
        <begin position="40"/>
        <end position="61"/>
    </location>
</feature>
<proteinExistence type="predicted"/>
<keyword evidence="2" id="KW-0812">Transmembrane</keyword>
<protein>
    <recommendedName>
        <fullName evidence="3">Protein kinase domain-containing protein</fullName>
    </recommendedName>
</protein>
<evidence type="ECO:0000256" key="1">
    <source>
        <dbReference type="PROSITE-ProRule" id="PRU10141"/>
    </source>
</evidence>
<dbReference type="InterPro" id="IPR017441">
    <property type="entry name" value="Protein_kinase_ATP_BS"/>
</dbReference>
<dbReference type="PANTHER" id="PTHR48010">
    <property type="entry name" value="OS05G0588300 PROTEIN"/>
    <property type="match status" value="1"/>
</dbReference>
<feature type="binding site" evidence="1">
    <location>
        <position position="133"/>
    </location>
    <ligand>
        <name>ATP</name>
        <dbReference type="ChEBI" id="CHEBI:30616"/>
    </ligand>
</feature>
<keyword evidence="1" id="KW-0547">Nucleotide-binding</keyword>
<keyword evidence="2" id="KW-1133">Transmembrane helix</keyword>
<dbReference type="Proteomes" id="UP001227230">
    <property type="component" value="Chromosome 4"/>
</dbReference>
<dbReference type="InterPro" id="IPR050994">
    <property type="entry name" value="At_inactive_RLKs"/>
</dbReference>
<evidence type="ECO:0000313" key="4">
    <source>
        <dbReference type="EMBL" id="WJZ84834.1"/>
    </source>
</evidence>
<sequence>MEHMKDSFLNNAKLCVNVPTLNLLKCDAKPVDSDKLSTKYLVMILIFALSGFVAVVFFTLFMEPETQLLREYLQRSCLRRDHRTWKLTQFQKLDFDEHDTLSSLTENNLIGRGGSGTVYRITNNRSGELLAVKRICNNYRRLDHKVQKQFIAEVEILGTIRHSNIVKLLCCISNESSSLLV</sequence>
<dbReference type="PROSITE" id="PS50011">
    <property type="entry name" value="PROTEIN_KINASE_DOM"/>
    <property type="match status" value="1"/>
</dbReference>